<evidence type="ECO:0000256" key="4">
    <source>
        <dbReference type="ARBA" id="ARBA00022679"/>
    </source>
</evidence>
<sequence>MNTLPSWLIYCRPGFERDCVEETQAKPVETTENRGFVVLQGKPRLAYRQLAFARQLLNLHTEIDDLPERDRLTPLLAAIPASPERFGALYLEVPDTNEGKTLSGFTKRFQPLLEAALREQGRLEDIVAVSPSTGSGRTDILPRLHVFFPDNHRALIATSDPHNSSAALNGIQRVSMASDAPSRSYLKLAEAFEVFLDKKDQALWLKPGMTAIDLGAAPGGWTWQLVQRGLKVTAVDNGPLKGAAASHPSIRHLREDGFRFRPQRPVDWLVCDMVEQPQRVAALMTEWFIGGYTQRAIFNLKLPMKKRVAALNDALNSIRTALNNKGVRYQLEAKQLYHDREEVTVYLARKR</sequence>
<dbReference type="NCBIfam" id="NF008734">
    <property type="entry name" value="PRK11760.1"/>
    <property type="match status" value="1"/>
</dbReference>
<name>A0A1J5RLJ1_9ZZZZ</name>
<feature type="domain" description="Ribosomal RNA methyltransferase FtsJ" evidence="6">
    <location>
        <begin position="182"/>
        <end position="275"/>
    </location>
</feature>
<feature type="domain" description="Ribosomal RNA large subunit methyltransferase M THUMP-like" evidence="8">
    <location>
        <begin position="70"/>
        <end position="159"/>
    </location>
</feature>
<gene>
    <name evidence="9" type="primary">rlmM_5</name>
    <name evidence="9" type="ORF">GALL_216570</name>
</gene>
<dbReference type="GO" id="GO:0032259">
    <property type="term" value="P:methylation"/>
    <property type="evidence" value="ECO:0007669"/>
    <property type="project" value="UniProtKB-KW"/>
</dbReference>
<comment type="caution">
    <text evidence="9">The sequence shown here is derived from an EMBL/GenBank/DDBJ whole genome shotgun (WGS) entry which is preliminary data.</text>
</comment>
<evidence type="ECO:0000256" key="3">
    <source>
        <dbReference type="ARBA" id="ARBA00022603"/>
    </source>
</evidence>
<dbReference type="PANTHER" id="PTHR37524">
    <property type="entry name" value="RIBOSOMAL RNA LARGE SUBUNIT METHYLTRANSFERASE M"/>
    <property type="match status" value="1"/>
</dbReference>
<dbReference type="Gene3D" id="3.30.2300.20">
    <property type="match status" value="1"/>
</dbReference>
<feature type="domain" description="RlmM ferredoxin-like" evidence="7">
    <location>
        <begin position="6"/>
        <end position="40"/>
    </location>
</feature>
<evidence type="ECO:0000256" key="5">
    <source>
        <dbReference type="ARBA" id="ARBA00022691"/>
    </source>
</evidence>
<keyword evidence="4 9" id="KW-0808">Transferase</keyword>
<dbReference type="GO" id="GO:0008168">
    <property type="term" value="F:methyltransferase activity"/>
    <property type="evidence" value="ECO:0007669"/>
    <property type="project" value="UniProtKB-KW"/>
</dbReference>
<evidence type="ECO:0000259" key="6">
    <source>
        <dbReference type="Pfam" id="PF01728"/>
    </source>
</evidence>
<accession>A0A1J5RLJ1</accession>
<dbReference type="AlphaFoldDB" id="A0A1J5RLJ1"/>
<keyword evidence="5" id="KW-0949">S-adenosyl-L-methionine</keyword>
<keyword evidence="2" id="KW-0698">rRNA processing</keyword>
<evidence type="ECO:0000259" key="8">
    <source>
        <dbReference type="Pfam" id="PF21239"/>
    </source>
</evidence>
<evidence type="ECO:0000256" key="1">
    <source>
        <dbReference type="ARBA" id="ARBA00022490"/>
    </source>
</evidence>
<dbReference type="Pfam" id="PF18125">
    <property type="entry name" value="RlmM_FDX"/>
    <property type="match status" value="1"/>
</dbReference>
<dbReference type="GO" id="GO:0006364">
    <property type="term" value="P:rRNA processing"/>
    <property type="evidence" value="ECO:0007669"/>
    <property type="project" value="UniProtKB-KW"/>
</dbReference>
<dbReference type="PIRSF" id="PIRSF028774">
    <property type="entry name" value="UCP028774"/>
    <property type="match status" value="1"/>
</dbReference>
<dbReference type="Gene3D" id="3.30.70.2810">
    <property type="match status" value="1"/>
</dbReference>
<dbReference type="Pfam" id="PF01728">
    <property type="entry name" value="FtsJ"/>
    <property type="match status" value="1"/>
</dbReference>
<keyword evidence="3 9" id="KW-0489">Methyltransferase</keyword>
<dbReference type="Pfam" id="PF21239">
    <property type="entry name" value="RLMM_N"/>
    <property type="match status" value="1"/>
</dbReference>
<dbReference type="Gene3D" id="3.40.50.150">
    <property type="entry name" value="Vaccinia Virus protein VP39"/>
    <property type="match status" value="1"/>
</dbReference>
<dbReference type="PANTHER" id="PTHR37524:SF2">
    <property type="entry name" value="RIBOSOMAL RNA METHYLTRANSFERASE FTSJ DOMAIN-CONTAINING PROTEIN"/>
    <property type="match status" value="1"/>
</dbReference>
<organism evidence="9">
    <name type="scientific">mine drainage metagenome</name>
    <dbReference type="NCBI Taxonomy" id="410659"/>
    <lineage>
        <taxon>unclassified sequences</taxon>
        <taxon>metagenomes</taxon>
        <taxon>ecological metagenomes</taxon>
    </lineage>
</organism>
<dbReference type="InterPro" id="IPR040739">
    <property type="entry name" value="RlmM_FDX"/>
</dbReference>
<dbReference type="InterPro" id="IPR011224">
    <property type="entry name" value="rRNA_MeTrfase_M"/>
</dbReference>
<evidence type="ECO:0000259" key="7">
    <source>
        <dbReference type="Pfam" id="PF18125"/>
    </source>
</evidence>
<evidence type="ECO:0000313" key="9">
    <source>
        <dbReference type="EMBL" id="OIQ96378.1"/>
    </source>
</evidence>
<evidence type="ECO:0000256" key="2">
    <source>
        <dbReference type="ARBA" id="ARBA00022552"/>
    </source>
</evidence>
<reference evidence="9" key="1">
    <citation type="submission" date="2016-10" db="EMBL/GenBank/DDBJ databases">
        <title>Sequence of Gallionella enrichment culture.</title>
        <authorList>
            <person name="Poehlein A."/>
            <person name="Muehling M."/>
            <person name="Daniel R."/>
        </authorList>
    </citation>
    <scope>NUCLEOTIDE SEQUENCE</scope>
</reference>
<protein>
    <submittedName>
        <fullName evidence="9">Ribosomal RNA large subunit methyltransferase M</fullName>
        <ecNumber evidence="9">2.1.1.186</ecNumber>
    </submittedName>
</protein>
<dbReference type="InterPro" id="IPR029063">
    <property type="entry name" value="SAM-dependent_MTases_sf"/>
</dbReference>
<keyword evidence="1" id="KW-0963">Cytoplasm</keyword>
<dbReference type="InterPro" id="IPR048646">
    <property type="entry name" value="RlmM_THUMP-like"/>
</dbReference>
<dbReference type="SUPFAM" id="SSF53335">
    <property type="entry name" value="S-adenosyl-L-methionine-dependent methyltransferases"/>
    <property type="match status" value="1"/>
</dbReference>
<dbReference type="EMBL" id="MLJW01000150">
    <property type="protein sequence ID" value="OIQ96378.1"/>
    <property type="molecule type" value="Genomic_DNA"/>
</dbReference>
<proteinExistence type="predicted"/>
<dbReference type="InterPro" id="IPR002877">
    <property type="entry name" value="RNA_MeTrfase_FtsJ_dom"/>
</dbReference>
<dbReference type="EC" id="2.1.1.186" evidence="9"/>